<dbReference type="AlphaFoldDB" id="A0A936ZI13"/>
<evidence type="ECO:0008006" key="3">
    <source>
        <dbReference type="Google" id="ProtNLM"/>
    </source>
</evidence>
<dbReference type="Proteomes" id="UP000613011">
    <property type="component" value="Unassembled WGS sequence"/>
</dbReference>
<organism evidence="1 2">
    <name type="scientific">Ramlibacter aurantiacus</name>
    <dbReference type="NCBI Taxonomy" id="2801330"/>
    <lineage>
        <taxon>Bacteria</taxon>
        <taxon>Pseudomonadati</taxon>
        <taxon>Pseudomonadota</taxon>
        <taxon>Betaproteobacteria</taxon>
        <taxon>Burkholderiales</taxon>
        <taxon>Comamonadaceae</taxon>
        <taxon>Ramlibacter</taxon>
    </lineage>
</organism>
<accession>A0A936ZI13</accession>
<evidence type="ECO:0000313" key="2">
    <source>
        <dbReference type="Proteomes" id="UP000613011"/>
    </source>
</evidence>
<gene>
    <name evidence="1" type="ORF">JI739_09610</name>
</gene>
<sequence length="214" mass="23665">MKHLVSIAVGAAVALAVLGAGWRLQDIGRPSGQQVQQLDPARIELIRTPGGFLQVSEMDKVEEFGWKTSWSCPVLDCGKLPHTISRVRVKARYVYGVPLAAEWRLEPRGDHYRLKVPPLQLQQGPVAFDTRGMEIATTEKSVFSPAAAPNREQALRHLGPELARRGSSAPYLEAQQRQAEQTIVEFARKWMLEQGRGQAADRPIRVVFDGPAPG</sequence>
<dbReference type="EMBL" id="JAEQNA010000002">
    <property type="protein sequence ID" value="MBL0420598.1"/>
    <property type="molecule type" value="Genomic_DNA"/>
</dbReference>
<comment type="caution">
    <text evidence="1">The sequence shown here is derived from an EMBL/GenBank/DDBJ whole genome shotgun (WGS) entry which is preliminary data.</text>
</comment>
<proteinExistence type="predicted"/>
<evidence type="ECO:0000313" key="1">
    <source>
        <dbReference type="EMBL" id="MBL0420598.1"/>
    </source>
</evidence>
<dbReference type="RefSeq" id="WP_201683663.1">
    <property type="nucleotide sequence ID" value="NZ_JAEQNA010000002.1"/>
</dbReference>
<name>A0A936ZI13_9BURK</name>
<keyword evidence="2" id="KW-1185">Reference proteome</keyword>
<reference evidence="1" key="1">
    <citation type="submission" date="2021-01" db="EMBL/GenBank/DDBJ databases">
        <title>Ramlibacter sp. strain AW1 16S ribosomal RNA gene Genome sequencing and assembly.</title>
        <authorList>
            <person name="Kang M."/>
        </authorList>
    </citation>
    <scope>NUCLEOTIDE SEQUENCE</scope>
    <source>
        <strain evidence="1">AW1</strain>
    </source>
</reference>
<protein>
    <recommendedName>
        <fullName evidence="3">DUF4230 domain-containing protein</fullName>
    </recommendedName>
</protein>